<name>A0A370F8L8_9BURK</name>
<keyword evidence="2" id="KW-1185">Reference proteome</keyword>
<proteinExistence type="predicted"/>
<accession>A0A370F8L8</accession>
<dbReference type="STRING" id="433924.NS331_04505"/>
<dbReference type="Proteomes" id="UP000255265">
    <property type="component" value="Unassembled WGS sequence"/>
</dbReference>
<protein>
    <submittedName>
        <fullName evidence="1">Uncharacterized protein</fullName>
    </submittedName>
</protein>
<organism evidence="1 2">
    <name type="scientific">Pseudacidovorax intermedius</name>
    <dbReference type="NCBI Taxonomy" id="433924"/>
    <lineage>
        <taxon>Bacteria</taxon>
        <taxon>Pseudomonadati</taxon>
        <taxon>Pseudomonadota</taxon>
        <taxon>Betaproteobacteria</taxon>
        <taxon>Burkholderiales</taxon>
        <taxon>Comamonadaceae</taxon>
        <taxon>Pseudacidovorax</taxon>
    </lineage>
</organism>
<gene>
    <name evidence="1" type="ORF">DFR41_11561</name>
</gene>
<comment type="caution">
    <text evidence="1">The sequence shown here is derived from an EMBL/GenBank/DDBJ whole genome shotgun (WGS) entry which is preliminary data.</text>
</comment>
<evidence type="ECO:0000313" key="2">
    <source>
        <dbReference type="Proteomes" id="UP000255265"/>
    </source>
</evidence>
<dbReference type="AlphaFoldDB" id="A0A370F8L8"/>
<sequence length="278" mass="30910">MLIFKEKVRSPWLAAQAQDDNVRPMRLPPSASLVPAHAHRLLFGSLIATCALLAGCGMFHDTKRAEPYTQGEWLESGANRVANLALRDNLESVRRVQLSLYRRNPREWRKWATSADDAVARTWQAIDQGPPLPWLRGATGIEAVRLAFAPPETYAGDRVAALVTGWAAMLKQANGDTWRQTMIDGISAENAFRAARNFEISLWLLSSRTGADGQPLLLSTEISERGRNLVVDRELSKVVARLDLLAAQADEKYRRAALDFSQNWLMGNLGPLLAMVPR</sequence>
<evidence type="ECO:0000313" key="1">
    <source>
        <dbReference type="EMBL" id="RDI18145.1"/>
    </source>
</evidence>
<reference evidence="1 2" key="1">
    <citation type="submission" date="2018-07" db="EMBL/GenBank/DDBJ databases">
        <title>Genomic Encyclopedia of Type Strains, Phase IV (KMG-IV): sequencing the most valuable type-strain genomes for metagenomic binning, comparative biology and taxonomic classification.</title>
        <authorList>
            <person name="Goeker M."/>
        </authorList>
    </citation>
    <scope>NUCLEOTIDE SEQUENCE [LARGE SCALE GENOMIC DNA]</scope>
    <source>
        <strain evidence="1 2">DSM 21352</strain>
    </source>
</reference>
<dbReference type="EMBL" id="QQAV01000015">
    <property type="protein sequence ID" value="RDI18145.1"/>
    <property type="molecule type" value="Genomic_DNA"/>
</dbReference>